<dbReference type="EMBL" id="AFZG01000085">
    <property type="protein sequence ID" value="EHL15836.1"/>
    <property type="molecule type" value="Genomic_DNA"/>
</dbReference>
<name>G9XFU3_9FIRM</name>
<dbReference type="Pfam" id="PF00669">
    <property type="entry name" value="Flagellin_N"/>
    <property type="match status" value="1"/>
</dbReference>
<dbReference type="Gene3D" id="6.10.10.10">
    <property type="entry name" value="Flagellar export chaperone, C-terminal domain"/>
    <property type="match status" value="1"/>
</dbReference>
<dbReference type="GO" id="GO:0005198">
    <property type="term" value="F:structural molecule activity"/>
    <property type="evidence" value="ECO:0007669"/>
    <property type="project" value="UniProtKB-UniRule"/>
</dbReference>
<evidence type="ECO:0000259" key="6">
    <source>
        <dbReference type="Pfam" id="PF00700"/>
    </source>
</evidence>
<dbReference type="PRINTS" id="PR00207">
    <property type="entry name" value="FLAGELLIN"/>
</dbReference>
<dbReference type="PATRIC" id="fig|796940.3.peg.2183"/>
<comment type="similarity">
    <text evidence="1 4">Belongs to the bacterial flagellin family.</text>
</comment>
<dbReference type="InterPro" id="IPR046358">
    <property type="entry name" value="Flagellin_C"/>
</dbReference>
<dbReference type="PANTHER" id="PTHR42792">
    <property type="entry name" value="FLAGELLIN"/>
    <property type="match status" value="1"/>
</dbReference>
<gene>
    <name evidence="8" type="ORF">HMPREF9628_00759</name>
</gene>
<feature type="domain" description="Flagellar hook protein FlgE D2" evidence="7">
    <location>
        <begin position="262"/>
        <end position="368"/>
    </location>
</feature>
<dbReference type="InterPro" id="IPR042187">
    <property type="entry name" value="Flagellin_C_sub2"/>
</dbReference>
<dbReference type="PANTHER" id="PTHR42792:SF2">
    <property type="entry name" value="FLAGELLIN"/>
    <property type="match status" value="1"/>
</dbReference>
<dbReference type="InterPro" id="IPR001492">
    <property type="entry name" value="Flagellin"/>
</dbReference>
<dbReference type="Pfam" id="PF07559">
    <property type="entry name" value="FlgE_D2"/>
    <property type="match status" value="1"/>
</dbReference>
<keyword evidence="4" id="KW-0964">Secreted</keyword>
<dbReference type="GO" id="GO:0009288">
    <property type="term" value="C:bacterial-type flagellum"/>
    <property type="evidence" value="ECO:0007669"/>
    <property type="project" value="UniProtKB-SubCell"/>
</dbReference>
<sequence>MKLNTNILAMNSVRNLMATGLKQKTALERLSSGKKINRAADNAAGYAIAKKMALQSSGLKMASKNSLDGISLIQTAEGALDEVHSMLQRMRELSVQASNDSNTYDDRDAIQKEINQLTSEINRIGKTTEFNQMKMFLSTNDDGTYKSTMNIPVQGGANAKQMIDIEFQEMSAYKLGISSSYPGERALGFPDDIKLRGNMDPEAGKGIPESAIPPALPEPYPNNISDLYDKTEIVPGDPTKGYKYTIKEKYQSNKEKDRKSILGQSTSTVITDKNGNERKIQFDFVKKQAPANTWDVYGFYVNNDGAMVPMTGSIAKTNLSTPGNGLVKTLTFNADGTLPASATETLSMNISPDTIGNIKVNFSGITQKQDFIKDHKMNNLRYYNDIPLGDKSIINRDYNTHKPEKDNNDNILYKKEYALDVRTQEAANTAIQLFNNAISKISEIRSILGAAQNRFEHNIKSLNAAEENVTSSMSRIEDADMAEEMTEFTKYNILQQAGTSMLAQANQLPQTVLKLLES</sequence>
<dbReference type="RefSeq" id="WP_009528895.1">
    <property type="nucleotide sequence ID" value="NZ_JH414599.1"/>
</dbReference>
<evidence type="ECO:0000256" key="2">
    <source>
        <dbReference type="ARBA" id="ARBA00020110"/>
    </source>
</evidence>
<dbReference type="Pfam" id="PF00700">
    <property type="entry name" value="Flagellin_C"/>
    <property type="match status" value="1"/>
</dbReference>
<dbReference type="Gene3D" id="1.20.1330.10">
    <property type="entry name" value="f41 fragment of flagellin, N-terminal domain"/>
    <property type="match status" value="2"/>
</dbReference>
<protein>
    <recommendedName>
        <fullName evidence="2 4">Flagellin</fullName>
    </recommendedName>
</protein>
<comment type="subcellular location">
    <subcellularLocation>
        <location evidence="4">Secreted</location>
    </subcellularLocation>
    <subcellularLocation>
        <location evidence="4">Bacterial flagellum</location>
    </subcellularLocation>
</comment>
<evidence type="ECO:0000256" key="1">
    <source>
        <dbReference type="ARBA" id="ARBA00005709"/>
    </source>
</evidence>
<keyword evidence="3 4" id="KW-0975">Bacterial flagellum</keyword>
<evidence type="ECO:0000256" key="4">
    <source>
        <dbReference type="RuleBase" id="RU362073"/>
    </source>
</evidence>
<proteinExistence type="inferred from homology"/>
<evidence type="ECO:0000313" key="8">
    <source>
        <dbReference type="EMBL" id="EHL15836.1"/>
    </source>
</evidence>
<dbReference type="SUPFAM" id="SSF64518">
    <property type="entry name" value="Phase 1 flagellin"/>
    <property type="match status" value="1"/>
</dbReference>
<dbReference type="InterPro" id="IPR001029">
    <property type="entry name" value="Flagellin_N"/>
</dbReference>
<feature type="domain" description="Flagellin N-terminal" evidence="5">
    <location>
        <begin position="4"/>
        <end position="139"/>
    </location>
</feature>
<evidence type="ECO:0000259" key="7">
    <source>
        <dbReference type="Pfam" id="PF07559"/>
    </source>
</evidence>
<reference evidence="8 9" key="1">
    <citation type="submission" date="2011-08" db="EMBL/GenBank/DDBJ databases">
        <title>The Genome Sequence of Eubacteriaceae bacterium CM5.</title>
        <authorList>
            <consortium name="The Broad Institute Genome Sequencing Platform"/>
            <person name="Earl A."/>
            <person name="Ward D."/>
            <person name="Feldgarden M."/>
            <person name="Gevers D."/>
            <person name="Sizova M."/>
            <person name="Hazen A."/>
            <person name="Epstein S."/>
            <person name="Young S.K."/>
            <person name="Zeng Q."/>
            <person name="Gargeya S."/>
            <person name="Fitzgerald M."/>
            <person name="Haas B."/>
            <person name="Abouelleil A."/>
            <person name="Alvarado L."/>
            <person name="Arachchi H.M."/>
            <person name="Berlin A."/>
            <person name="Brown A."/>
            <person name="Chapman S.B."/>
            <person name="Chen Z."/>
            <person name="Dunbar C."/>
            <person name="Freedman E."/>
            <person name="Gearin G."/>
            <person name="Gellesch M."/>
            <person name="Goldberg J."/>
            <person name="Griggs A."/>
            <person name="Gujja S."/>
            <person name="Heiman D."/>
            <person name="Howarth C."/>
            <person name="Larson L."/>
            <person name="Lui A."/>
            <person name="MacDonald P.J.P."/>
            <person name="Montmayeur A."/>
            <person name="Murphy C."/>
            <person name="Neiman D."/>
            <person name="Pearson M."/>
            <person name="Priest M."/>
            <person name="Roberts A."/>
            <person name="Saif S."/>
            <person name="Shea T."/>
            <person name="Shenoy N."/>
            <person name="Sisk P."/>
            <person name="Stolte C."/>
            <person name="Sykes S."/>
            <person name="Wortman J."/>
            <person name="Nusbaum C."/>
            <person name="Birren B."/>
        </authorList>
    </citation>
    <scope>NUCLEOTIDE SEQUENCE [LARGE SCALE GENOMIC DNA]</scope>
    <source>
        <strain evidence="8 9">CM5</strain>
    </source>
</reference>
<dbReference type="AlphaFoldDB" id="G9XFU3"/>
<dbReference type="InterPro" id="IPR011491">
    <property type="entry name" value="FlgE_D2"/>
</dbReference>
<organism evidence="8 9">
    <name type="scientific">Peptoanaerobacter stomatis</name>
    <dbReference type="NCBI Taxonomy" id="796937"/>
    <lineage>
        <taxon>Bacteria</taxon>
        <taxon>Bacillati</taxon>
        <taxon>Bacillota</taxon>
        <taxon>Clostridia</taxon>
        <taxon>Peptostreptococcales</taxon>
        <taxon>Filifactoraceae</taxon>
        <taxon>Peptoanaerobacter</taxon>
    </lineage>
</organism>
<comment type="caution">
    <text evidence="8">The sequence shown here is derived from an EMBL/GenBank/DDBJ whole genome shotgun (WGS) entry which is preliminary data.</text>
</comment>
<evidence type="ECO:0000259" key="5">
    <source>
        <dbReference type="Pfam" id="PF00669"/>
    </source>
</evidence>
<dbReference type="HOGENOM" id="CLU_011142_3_2_9"/>
<dbReference type="Proteomes" id="UP000003379">
    <property type="component" value="Unassembled WGS sequence"/>
</dbReference>
<feature type="domain" description="Flagellin C-terminal" evidence="6">
    <location>
        <begin position="432"/>
        <end position="516"/>
    </location>
</feature>
<dbReference type="GO" id="GO:0005576">
    <property type="term" value="C:extracellular region"/>
    <property type="evidence" value="ECO:0007669"/>
    <property type="project" value="UniProtKB-SubCell"/>
</dbReference>
<comment type="function">
    <text evidence="4">Flagellin is the subunit protein which polymerizes to form the filaments of bacterial flagella.</text>
</comment>
<accession>G9XFU3</accession>
<evidence type="ECO:0000256" key="3">
    <source>
        <dbReference type="ARBA" id="ARBA00023143"/>
    </source>
</evidence>
<evidence type="ECO:0000313" key="9">
    <source>
        <dbReference type="Proteomes" id="UP000003379"/>
    </source>
</evidence>